<dbReference type="EMBL" id="JENJ01000002">
    <property type="protein sequence ID" value="KGM98267.1"/>
    <property type="molecule type" value="Genomic_DNA"/>
</dbReference>
<reference evidence="3 4" key="1">
    <citation type="submission" date="2014-01" db="EMBL/GenBank/DDBJ databases">
        <title>Plasmidome dynamics in the species complex Clostridium novyi sensu lato converts strains of independent lineages into distinctly different pathogens.</title>
        <authorList>
            <person name="Skarin H."/>
            <person name="Segerman B."/>
        </authorList>
    </citation>
    <scope>NUCLEOTIDE SEQUENCE [LARGE SCALE GENOMIC DNA]</scope>
    <source>
        <strain evidence="3 4">4552</strain>
    </source>
</reference>
<sequence length="217" mass="22653">MDARDVIARRIAKEFKNGMVVNLGIGIPTGSANYIPEGVEVILQTENGGLRFGAAPKVGESDPDFGNAGGEPVTMLPGGSAFDLATSFGIIRGGHVDMTVLGALEVDQEGNIANWKIPGVFVPGMGGAMDLLVGAQKVIVSLTHTNKKGAPKVLKKCKLPLSAAKVVDLIITEKAVMRVTDVGLVLEEVAPGVTVDEVVKLTDADLIIPENVKTMDI</sequence>
<dbReference type="AlphaFoldDB" id="A0A0A0IBJ2"/>
<dbReference type="SMART" id="SM00882">
    <property type="entry name" value="CoA_trans"/>
    <property type="match status" value="1"/>
</dbReference>
<accession>A0A0A0IBJ2</accession>
<organism evidence="3 4">
    <name type="scientific">Clostridium novyi A str. 4552</name>
    <dbReference type="NCBI Taxonomy" id="1444289"/>
    <lineage>
        <taxon>Bacteria</taxon>
        <taxon>Bacillati</taxon>
        <taxon>Bacillota</taxon>
        <taxon>Clostridia</taxon>
        <taxon>Eubacteriales</taxon>
        <taxon>Clostridiaceae</taxon>
        <taxon>Clostridium</taxon>
    </lineage>
</organism>
<dbReference type="Pfam" id="PF01144">
    <property type="entry name" value="CoA_trans"/>
    <property type="match status" value="1"/>
</dbReference>
<dbReference type="PANTHER" id="PTHR13707">
    <property type="entry name" value="KETOACID-COENZYME A TRANSFERASE"/>
    <property type="match status" value="1"/>
</dbReference>
<dbReference type="RefSeq" id="WP_039251933.1">
    <property type="nucleotide sequence ID" value="NZ_JENJ01000002.1"/>
</dbReference>
<keyword evidence="2 3" id="KW-0808">Transferase</keyword>
<comment type="similarity">
    <text evidence="1">Belongs to the 3-oxoacid CoA-transferase subunit B family.</text>
</comment>
<dbReference type="InterPro" id="IPR037171">
    <property type="entry name" value="NagB/RpiA_transferase-like"/>
</dbReference>
<dbReference type="InterPro" id="IPR012791">
    <property type="entry name" value="3-oxoacid_CoA-transf_B"/>
</dbReference>
<protein>
    <submittedName>
        <fullName evidence="3">Acetate CoA-transferase</fullName>
    </submittedName>
</protein>
<dbReference type="OrthoDB" id="9778604at2"/>
<dbReference type="GO" id="GO:0008410">
    <property type="term" value="F:CoA-transferase activity"/>
    <property type="evidence" value="ECO:0007669"/>
    <property type="project" value="InterPro"/>
</dbReference>
<evidence type="ECO:0000256" key="2">
    <source>
        <dbReference type="ARBA" id="ARBA00022679"/>
    </source>
</evidence>
<evidence type="ECO:0000313" key="3">
    <source>
        <dbReference type="EMBL" id="KGM98267.1"/>
    </source>
</evidence>
<evidence type="ECO:0000313" key="4">
    <source>
        <dbReference type="Proteomes" id="UP000030012"/>
    </source>
</evidence>
<dbReference type="SUPFAM" id="SSF100950">
    <property type="entry name" value="NagB/RpiA/CoA transferase-like"/>
    <property type="match status" value="1"/>
</dbReference>
<proteinExistence type="inferred from homology"/>
<gene>
    <name evidence="3" type="ORF">Z968_00570</name>
</gene>
<name>A0A0A0IBJ2_CLONO</name>
<dbReference type="NCBIfam" id="TIGR02428">
    <property type="entry name" value="pcaJ_scoB_fam"/>
    <property type="match status" value="1"/>
</dbReference>
<comment type="caution">
    <text evidence="3">The sequence shown here is derived from an EMBL/GenBank/DDBJ whole genome shotgun (WGS) entry which is preliminary data.</text>
</comment>
<dbReference type="Proteomes" id="UP000030012">
    <property type="component" value="Unassembled WGS sequence"/>
</dbReference>
<dbReference type="PANTHER" id="PTHR13707:SF60">
    <property type="entry name" value="ACETATE COA-TRANSFERASE SUBUNIT ALPHA"/>
    <property type="match status" value="1"/>
</dbReference>
<dbReference type="Gene3D" id="3.40.1080.10">
    <property type="entry name" value="Glutaconate Coenzyme A-transferase"/>
    <property type="match status" value="1"/>
</dbReference>
<evidence type="ECO:0000256" key="1">
    <source>
        <dbReference type="ARBA" id="ARBA00007047"/>
    </source>
</evidence>
<dbReference type="InterPro" id="IPR004165">
    <property type="entry name" value="CoA_trans_fam_I"/>
</dbReference>